<evidence type="ECO:0000256" key="2">
    <source>
        <dbReference type="ARBA" id="ARBA00004496"/>
    </source>
</evidence>
<keyword evidence="8" id="KW-1185">Reference proteome</keyword>
<dbReference type="InterPro" id="IPR000225">
    <property type="entry name" value="Armadillo"/>
</dbReference>
<dbReference type="GO" id="GO:0034657">
    <property type="term" value="C:GID complex"/>
    <property type="evidence" value="ECO:0007669"/>
    <property type="project" value="TreeGrafter"/>
</dbReference>
<evidence type="ECO:0000256" key="1">
    <source>
        <dbReference type="ARBA" id="ARBA00004123"/>
    </source>
</evidence>
<evidence type="ECO:0000256" key="6">
    <source>
        <dbReference type="SAM" id="MobiDB-lite"/>
    </source>
</evidence>
<dbReference type="InterPro" id="IPR016024">
    <property type="entry name" value="ARM-type_fold"/>
</dbReference>
<keyword evidence="5" id="KW-0539">Nucleus</keyword>
<organism evidence="7 8">
    <name type="scientific">Trichocladium antarcticum</name>
    <dbReference type="NCBI Taxonomy" id="1450529"/>
    <lineage>
        <taxon>Eukaryota</taxon>
        <taxon>Fungi</taxon>
        <taxon>Dikarya</taxon>
        <taxon>Ascomycota</taxon>
        <taxon>Pezizomycotina</taxon>
        <taxon>Sordariomycetes</taxon>
        <taxon>Sordariomycetidae</taxon>
        <taxon>Sordariales</taxon>
        <taxon>Chaetomiaceae</taxon>
        <taxon>Trichocladium</taxon>
    </lineage>
</organism>
<proteinExistence type="predicted"/>
<dbReference type="InterPro" id="IPR038739">
    <property type="entry name" value="ARMC8/Vid28"/>
</dbReference>
<sequence length="1025" mass="110383">MARVQSPPVLSQIRVARNYTEQAIGLRALKDEVVGHVQRKERWIEFGILESLVEILQNGRRPPPTRNGKEPRAQPGQTGPLAEDEEVRLLSLQLLASFAYGGPPFLGPLHAVGAVPAILPNISPLDNPPQLVLTALRALSNMANSTPLTPSATADTGQELSEVVYSPGPLDALYAILSQESADATVQEQKRLAASLISRLCKSPAHQDALAEYGILDALATMLASFVVARGEVVPGAEILGQSDGLANLIPAPATPGADLALVLDAVSTIIADSRFRACMLLCSPAIMAVLPATEFTPQATASRAAWNALEMSGFGNIRAREPGAVDYLLPAVPVPQHRSMSSQFAHFPPLGFTLSRENLASSGRSSTFKFTGWDPSRPDSSGEDPGGDDPESPLIPWLIHLTWSTQGLERVMAASLVTSLFKAGFANPEREQALAVLVVPLLCQLMKEHDREIPTAIQQCAVVEPDMAMRWTVQERVPEVLARLVADSEPLQQSANDCGVLKMAAKILKDSYGPQPVQSAPRPWSPSPDRGADAGEGVPTCRVGPPGHIPAYVHKIRMRESALKLVAAMSTLKEEYRKALADLDVVSYIVESLSPSPGKPKHAKEKPSAEKGAEEGSTGGISPYGHNPDSVIMAACHATRALGRSVAILRTTLQDHGVAVPIGKLLRHADAEVQIAASSAVINLVSNCSPMVKPFLEAGIVKTLCELAHSPHAGLRLNSLWALKHLVVDVGNNLRKQCVEELEPGHLVQLISDEAAEEEALQHHTRTRSERRSTDDDDDQDMDTETLHEGDAATNTGPWVWPALSRAILGSLSSPRLQQASLKLSAIREAELNPARRARNDSLAIQEQGLGFIRNLIMLSTPSAQTEMVDYLFSALGRDRLFAILADKLKVRVVGAVGRRAGRDTVVLYPQARVIENLTFVLVHVAASVPRHRQLVVAQTDLLKLLGGHFNSKDVGVRRALCQLFTNLSCLDSDGDRMLCAQRALELERLGFLAKLEGLEQGDADLDVRERAKAAVSQMKAPAA</sequence>
<accession>A0AAN6UPN0</accession>
<dbReference type="InterPro" id="IPR011989">
    <property type="entry name" value="ARM-like"/>
</dbReference>
<name>A0AAN6UPN0_9PEZI</name>
<dbReference type="PANTHER" id="PTHR15651:SF7">
    <property type="entry name" value="ARMADILLO REPEAT-CONTAINING PROTEIN 8"/>
    <property type="match status" value="1"/>
</dbReference>
<dbReference type="SMART" id="SM00185">
    <property type="entry name" value="ARM"/>
    <property type="match status" value="5"/>
</dbReference>
<dbReference type="EMBL" id="MU853405">
    <property type="protein sequence ID" value="KAK4135601.1"/>
    <property type="molecule type" value="Genomic_DNA"/>
</dbReference>
<gene>
    <name evidence="7" type="ORF">BT67DRAFT_376168</name>
</gene>
<dbReference type="PANTHER" id="PTHR15651">
    <property type="entry name" value="ARMADILLO REPEAT-CONTAINING PROTEIN 8"/>
    <property type="match status" value="1"/>
</dbReference>
<feature type="compositionally biased region" description="Acidic residues" evidence="6">
    <location>
        <begin position="776"/>
        <end position="785"/>
    </location>
</feature>
<protein>
    <submittedName>
        <fullName evidence="7">ARM repeat-containing protein</fullName>
    </submittedName>
</protein>
<dbReference type="GO" id="GO:0005737">
    <property type="term" value="C:cytoplasm"/>
    <property type="evidence" value="ECO:0007669"/>
    <property type="project" value="UniProtKB-SubCell"/>
</dbReference>
<dbReference type="GO" id="GO:0005634">
    <property type="term" value="C:nucleus"/>
    <property type="evidence" value="ECO:0007669"/>
    <property type="project" value="UniProtKB-SubCell"/>
</dbReference>
<evidence type="ECO:0000256" key="5">
    <source>
        <dbReference type="ARBA" id="ARBA00023242"/>
    </source>
</evidence>
<evidence type="ECO:0000313" key="7">
    <source>
        <dbReference type="EMBL" id="KAK4135601.1"/>
    </source>
</evidence>
<dbReference type="AlphaFoldDB" id="A0AAN6UPN0"/>
<evidence type="ECO:0000256" key="3">
    <source>
        <dbReference type="ARBA" id="ARBA00022490"/>
    </source>
</evidence>
<dbReference type="SUPFAM" id="SSF48371">
    <property type="entry name" value="ARM repeat"/>
    <property type="match status" value="3"/>
</dbReference>
<feature type="region of interest" description="Disordered" evidence="6">
    <location>
        <begin position="759"/>
        <end position="795"/>
    </location>
</feature>
<evidence type="ECO:0000256" key="4">
    <source>
        <dbReference type="ARBA" id="ARBA00022737"/>
    </source>
</evidence>
<feature type="compositionally biased region" description="Acidic residues" evidence="6">
    <location>
        <begin position="382"/>
        <end position="392"/>
    </location>
</feature>
<keyword evidence="4" id="KW-0677">Repeat</keyword>
<dbReference type="GO" id="GO:0043161">
    <property type="term" value="P:proteasome-mediated ubiquitin-dependent protein catabolic process"/>
    <property type="evidence" value="ECO:0007669"/>
    <property type="project" value="TreeGrafter"/>
</dbReference>
<dbReference type="Proteomes" id="UP001304895">
    <property type="component" value="Unassembled WGS sequence"/>
</dbReference>
<feature type="region of interest" description="Disordered" evidence="6">
    <location>
        <begin position="59"/>
        <end position="82"/>
    </location>
</feature>
<evidence type="ECO:0000313" key="8">
    <source>
        <dbReference type="Proteomes" id="UP001304895"/>
    </source>
</evidence>
<feature type="region of interest" description="Disordered" evidence="6">
    <location>
        <begin position="595"/>
        <end position="625"/>
    </location>
</feature>
<keyword evidence="3" id="KW-0963">Cytoplasm</keyword>
<feature type="region of interest" description="Disordered" evidence="6">
    <location>
        <begin position="513"/>
        <end position="544"/>
    </location>
</feature>
<feature type="compositionally biased region" description="Basic and acidic residues" evidence="6">
    <location>
        <begin position="606"/>
        <end position="615"/>
    </location>
</feature>
<dbReference type="Gene3D" id="1.25.10.10">
    <property type="entry name" value="Leucine-rich Repeat Variant"/>
    <property type="match status" value="3"/>
</dbReference>
<reference evidence="7" key="2">
    <citation type="submission" date="2023-05" db="EMBL/GenBank/DDBJ databases">
        <authorList>
            <consortium name="Lawrence Berkeley National Laboratory"/>
            <person name="Steindorff A."/>
            <person name="Hensen N."/>
            <person name="Bonometti L."/>
            <person name="Westerberg I."/>
            <person name="Brannstrom I.O."/>
            <person name="Guillou S."/>
            <person name="Cros-Aarteil S."/>
            <person name="Calhoun S."/>
            <person name="Haridas S."/>
            <person name="Kuo A."/>
            <person name="Mondo S."/>
            <person name="Pangilinan J."/>
            <person name="Riley R."/>
            <person name="Labutti K."/>
            <person name="Andreopoulos B."/>
            <person name="Lipzen A."/>
            <person name="Chen C."/>
            <person name="Yanf M."/>
            <person name="Daum C."/>
            <person name="Ng V."/>
            <person name="Clum A."/>
            <person name="Ohm R."/>
            <person name="Martin F."/>
            <person name="Silar P."/>
            <person name="Natvig D."/>
            <person name="Lalanne C."/>
            <person name="Gautier V."/>
            <person name="Ament-Velasquez S.L."/>
            <person name="Kruys A."/>
            <person name="Hutchinson M.I."/>
            <person name="Powell A.J."/>
            <person name="Barry K."/>
            <person name="Miller A.N."/>
            <person name="Grigoriev I.V."/>
            <person name="Debuchy R."/>
            <person name="Gladieux P."/>
            <person name="Thoren M.H."/>
            <person name="Johannesson H."/>
        </authorList>
    </citation>
    <scope>NUCLEOTIDE SEQUENCE</scope>
    <source>
        <strain evidence="7">CBS 123565</strain>
    </source>
</reference>
<feature type="region of interest" description="Disordered" evidence="6">
    <location>
        <begin position="367"/>
        <end position="392"/>
    </location>
</feature>
<comment type="caution">
    <text evidence="7">The sequence shown here is derived from an EMBL/GenBank/DDBJ whole genome shotgun (WGS) entry which is preliminary data.</text>
</comment>
<reference evidence="7" key="1">
    <citation type="journal article" date="2023" name="Mol. Phylogenet. Evol.">
        <title>Genome-scale phylogeny and comparative genomics of the fungal order Sordariales.</title>
        <authorList>
            <person name="Hensen N."/>
            <person name="Bonometti L."/>
            <person name="Westerberg I."/>
            <person name="Brannstrom I.O."/>
            <person name="Guillou S."/>
            <person name="Cros-Aarteil S."/>
            <person name="Calhoun S."/>
            <person name="Haridas S."/>
            <person name="Kuo A."/>
            <person name="Mondo S."/>
            <person name="Pangilinan J."/>
            <person name="Riley R."/>
            <person name="LaButti K."/>
            <person name="Andreopoulos B."/>
            <person name="Lipzen A."/>
            <person name="Chen C."/>
            <person name="Yan M."/>
            <person name="Daum C."/>
            <person name="Ng V."/>
            <person name="Clum A."/>
            <person name="Steindorff A."/>
            <person name="Ohm R.A."/>
            <person name="Martin F."/>
            <person name="Silar P."/>
            <person name="Natvig D.O."/>
            <person name="Lalanne C."/>
            <person name="Gautier V."/>
            <person name="Ament-Velasquez S.L."/>
            <person name="Kruys A."/>
            <person name="Hutchinson M.I."/>
            <person name="Powell A.J."/>
            <person name="Barry K."/>
            <person name="Miller A.N."/>
            <person name="Grigoriev I.V."/>
            <person name="Debuchy R."/>
            <person name="Gladieux P."/>
            <person name="Hiltunen Thoren M."/>
            <person name="Johannesson H."/>
        </authorList>
    </citation>
    <scope>NUCLEOTIDE SEQUENCE</scope>
    <source>
        <strain evidence="7">CBS 123565</strain>
    </source>
</reference>
<comment type="subcellular location">
    <subcellularLocation>
        <location evidence="2">Cytoplasm</location>
    </subcellularLocation>
    <subcellularLocation>
        <location evidence="1">Nucleus</location>
    </subcellularLocation>
</comment>